<feature type="compositionally biased region" description="Low complexity" evidence="1">
    <location>
        <begin position="849"/>
        <end position="860"/>
    </location>
</feature>
<gene>
    <name evidence="2" type="ORF">CVIRNUC_005206</name>
</gene>
<dbReference type="AlphaFoldDB" id="A0AAV1I3W8"/>
<feature type="compositionally biased region" description="Basic residues" evidence="1">
    <location>
        <begin position="331"/>
        <end position="341"/>
    </location>
</feature>
<feature type="region of interest" description="Disordered" evidence="1">
    <location>
        <begin position="1"/>
        <end position="49"/>
    </location>
</feature>
<protein>
    <submittedName>
        <fullName evidence="2">Uncharacterized protein</fullName>
    </submittedName>
</protein>
<evidence type="ECO:0000313" key="3">
    <source>
        <dbReference type="Proteomes" id="UP001314263"/>
    </source>
</evidence>
<reference evidence="2 3" key="1">
    <citation type="submission" date="2023-10" db="EMBL/GenBank/DDBJ databases">
        <authorList>
            <person name="Maclean D."/>
            <person name="Macfadyen A."/>
        </authorList>
    </citation>
    <scope>NUCLEOTIDE SEQUENCE [LARGE SCALE GENOMIC DNA]</scope>
</reference>
<feature type="compositionally biased region" description="Pro residues" evidence="1">
    <location>
        <begin position="258"/>
        <end position="268"/>
    </location>
</feature>
<name>A0AAV1I3W8_9CHLO</name>
<keyword evidence="3" id="KW-1185">Reference proteome</keyword>
<feature type="compositionally biased region" description="Low complexity" evidence="1">
    <location>
        <begin position="646"/>
        <end position="655"/>
    </location>
</feature>
<organism evidence="2 3">
    <name type="scientific">Coccomyxa viridis</name>
    <dbReference type="NCBI Taxonomy" id="1274662"/>
    <lineage>
        <taxon>Eukaryota</taxon>
        <taxon>Viridiplantae</taxon>
        <taxon>Chlorophyta</taxon>
        <taxon>core chlorophytes</taxon>
        <taxon>Trebouxiophyceae</taxon>
        <taxon>Trebouxiophyceae incertae sedis</taxon>
        <taxon>Coccomyxaceae</taxon>
        <taxon>Coccomyxa</taxon>
    </lineage>
</organism>
<feature type="region of interest" description="Disordered" evidence="1">
    <location>
        <begin position="429"/>
        <end position="459"/>
    </location>
</feature>
<comment type="caution">
    <text evidence="2">The sequence shown here is derived from an EMBL/GenBank/DDBJ whole genome shotgun (WGS) entry which is preliminary data.</text>
</comment>
<feature type="region of interest" description="Disordered" evidence="1">
    <location>
        <begin position="246"/>
        <end position="369"/>
    </location>
</feature>
<accession>A0AAV1I3W8</accession>
<feature type="region of interest" description="Disordered" evidence="1">
    <location>
        <begin position="646"/>
        <end position="697"/>
    </location>
</feature>
<evidence type="ECO:0000313" key="2">
    <source>
        <dbReference type="EMBL" id="CAK0780876.1"/>
    </source>
</evidence>
<dbReference type="Proteomes" id="UP001314263">
    <property type="component" value="Unassembled WGS sequence"/>
</dbReference>
<dbReference type="EMBL" id="CAUYUE010000006">
    <property type="protein sequence ID" value="CAK0780876.1"/>
    <property type="molecule type" value="Genomic_DNA"/>
</dbReference>
<feature type="region of interest" description="Disordered" evidence="1">
    <location>
        <begin position="801"/>
        <end position="863"/>
    </location>
</feature>
<feature type="compositionally biased region" description="Low complexity" evidence="1">
    <location>
        <begin position="663"/>
        <end position="697"/>
    </location>
</feature>
<feature type="compositionally biased region" description="Low complexity" evidence="1">
    <location>
        <begin position="300"/>
        <end position="319"/>
    </location>
</feature>
<proteinExistence type="predicted"/>
<feature type="compositionally biased region" description="Basic and acidic residues" evidence="1">
    <location>
        <begin position="817"/>
        <end position="828"/>
    </location>
</feature>
<evidence type="ECO:0000256" key="1">
    <source>
        <dbReference type="SAM" id="MobiDB-lite"/>
    </source>
</evidence>
<sequence length="1015" mass="105656">MAEQSAEEQGAPHPMAEKTIPAGLVGASGGTMEVDPATSAGHEAAPSTKEDPIWISKREVRRAAPRTSGSKKTTYYIEFFLVDNHGYETLAATGEDQGDAHYTYRNAASFPTYGNLEVHNRKELLSWLDKIIEGTQKAHNFHLVSDDEDGLSASVAVTPGSPVTLPTFITTREQKSHDDGGRRRQQWWLVDDNGHEHLAVVGEERDPRDGHYNYYAEKPFSLIRPLACQNRTRVHEYLEAFITHPGEEPHSYTASPKKPVPQEFPGPRPAFGSASVLTGLGMPEAQPSHAKTGAASLEPGSSAARSQARSSAGSQQKKAGAGRGKGDTGHKGSKGSKKGMKRSASFAFGPAEGEMGMRRRSVNEEEAAEAAAQEAVTAMLQQRAASKAAWQSAARRAALEWLRSPATEAAAKAVADWQDTLQVALSELHSSAPSPAVPQLAAPPSDTAPPSSASMRQPNGLDRMRLSEETAGLFGGDSLPIMLNGSTAHGSQLGYQQQQPSVPSAPAVPMAIDGSTSDGGPQDGAGGPEVNAQALTEALDAMRDLGSLHATLPLFASTGLVDTFKQLAVHHEAAIADLAAATLEQWRKVWVHHMEVLLDPAFQADPRSEARALLKAITDHVGAARCRREPKTPMLACRPQVNGALLSAPGSSMPSGLPPPSNGGPDSGPASAAAPAQSLAPAPKLPPSAASGMPAAPVPHTAHGLSLLALLQNSGGLPGTPGSLLSALSAGMQVTPGLPSGLPPPAVQPPSELAQAAEGRRLHFATPAGSSSAQAGTEMVPGSAAADSTAAISGLTPVRLKLPPLQEGNTGSPCGPERPKDWATEQRSQRGGSRLQAASADAASQEMPAGAGAQRAGQGRDVSPADAAVLKDIGLTSGEESSADAWGSSGDEDAPHLDAAQELDSKDASSDALVSFLSQQKGRLTACKHRRVWRVAEDAVNQTLAALQAIGCPQDALQQAKAVSESIKTHASRLSRDAPAGMNSKAKGEVELALQHLLEIVTGVRDAKDRGAQAV</sequence>
<feature type="compositionally biased region" description="Low complexity" evidence="1">
    <location>
        <begin position="442"/>
        <end position="454"/>
    </location>
</feature>